<keyword evidence="4" id="KW-1185">Reference proteome</keyword>
<evidence type="ECO:0000313" key="4">
    <source>
        <dbReference type="Proteomes" id="UP000324974"/>
    </source>
</evidence>
<dbReference type="KEGG" id="lrs:PX52LOC_01243"/>
<gene>
    <name evidence="3" type="ORF">PX52LOC_01243</name>
</gene>
<feature type="transmembrane region" description="Helical" evidence="2">
    <location>
        <begin position="135"/>
        <end position="154"/>
    </location>
</feature>
<organism evidence="3 4">
    <name type="scientific">Limnoglobus roseus</name>
    <dbReference type="NCBI Taxonomy" id="2598579"/>
    <lineage>
        <taxon>Bacteria</taxon>
        <taxon>Pseudomonadati</taxon>
        <taxon>Planctomycetota</taxon>
        <taxon>Planctomycetia</taxon>
        <taxon>Gemmatales</taxon>
        <taxon>Gemmataceae</taxon>
        <taxon>Limnoglobus</taxon>
    </lineage>
</organism>
<keyword evidence="2" id="KW-1133">Transmembrane helix</keyword>
<feature type="transmembrane region" description="Helical" evidence="2">
    <location>
        <begin position="174"/>
        <end position="196"/>
    </location>
</feature>
<evidence type="ECO:0000256" key="2">
    <source>
        <dbReference type="SAM" id="Phobius"/>
    </source>
</evidence>
<dbReference type="Proteomes" id="UP000324974">
    <property type="component" value="Chromosome"/>
</dbReference>
<name>A0A5C1A7C9_9BACT</name>
<dbReference type="SUPFAM" id="SSF54913">
    <property type="entry name" value="GlnB-like"/>
    <property type="match status" value="1"/>
</dbReference>
<dbReference type="InterPro" id="IPR011322">
    <property type="entry name" value="N-reg_PII-like_a/b"/>
</dbReference>
<feature type="region of interest" description="Disordered" evidence="1">
    <location>
        <begin position="91"/>
        <end position="124"/>
    </location>
</feature>
<sequence>MADRLVTIATFDSVPQAHLAKNELDTAGIRSVLMDEETVGMLWHAAHAIGGIKLKVNEEDAERALVVFDERFGNGGESSDPVDEQSLAEQALAVPREDEDPSEGLPHPESVETPAADSAPPDPVGGYREECARRLFFVAWLGFLFPPLIFYAFYLMLNAALGSGELSRQGRVNVLVGSLVTLVGLPMAWLMVMAFLPGRLN</sequence>
<protein>
    <submittedName>
        <fullName evidence="3">Uncharacterized protein</fullName>
    </submittedName>
</protein>
<keyword evidence="2" id="KW-0472">Membrane</keyword>
<proteinExistence type="predicted"/>
<accession>A0A5C1A7C9</accession>
<dbReference type="EMBL" id="CP042425">
    <property type="protein sequence ID" value="QEL14355.1"/>
    <property type="molecule type" value="Genomic_DNA"/>
</dbReference>
<evidence type="ECO:0000313" key="3">
    <source>
        <dbReference type="EMBL" id="QEL14355.1"/>
    </source>
</evidence>
<reference evidence="4" key="1">
    <citation type="submission" date="2019-08" db="EMBL/GenBank/DDBJ databases">
        <title>Limnoglobus roseus gen. nov., sp. nov., a novel freshwater planctomycete with a giant genome from the family Gemmataceae.</title>
        <authorList>
            <person name="Kulichevskaya I.S."/>
            <person name="Naumoff D.G."/>
            <person name="Miroshnikov K."/>
            <person name="Ivanova A."/>
            <person name="Philippov D.A."/>
            <person name="Hakobyan A."/>
            <person name="Rijpstra I.C."/>
            <person name="Sinninghe Damste J.S."/>
            <person name="Liesack W."/>
            <person name="Dedysh S.N."/>
        </authorList>
    </citation>
    <scope>NUCLEOTIDE SEQUENCE [LARGE SCALE GENOMIC DNA]</scope>
    <source>
        <strain evidence="4">PX52</strain>
    </source>
</reference>
<keyword evidence="2" id="KW-0812">Transmembrane</keyword>
<evidence type="ECO:0000256" key="1">
    <source>
        <dbReference type="SAM" id="MobiDB-lite"/>
    </source>
</evidence>
<dbReference type="RefSeq" id="WP_168218835.1">
    <property type="nucleotide sequence ID" value="NZ_CP042425.1"/>
</dbReference>
<dbReference type="AlphaFoldDB" id="A0A5C1A7C9"/>